<comment type="caution">
    <text evidence="3">The sequence shown here is derived from an EMBL/GenBank/DDBJ whole genome shotgun (WGS) entry which is preliminary data.</text>
</comment>
<name>A0ABS2HHE0_9VIBR</name>
<proteinExistence type="inferred from homology"/>
<dbReference type="Pfam" id="PF01547">
    <property type="entry name" value="SBP_bac_1"/>
    <property type="match status" value="1"/>
</dbReference>
<sequence>MITLKGITWNHTRGFTPLVATAQRFEELNPNVQIIWEKRSLQAFADEPIDQLAKRYDLLIIDHPWAGFAAKTGVIEALDNLLPSAFLSDQADNAVGYSHESYRYNNQQWALALDAATPVASARMDLLAEEKVSMPQTWDDLMVLAKRGKVAVPSIPQDTLMNFYMLCCTLGEPPCQSNEFVISEETGTKALLALRELSIHLDRRCFDWNPIKVYEAMTLCDDYAYCPFAYGYSNYAKPNYARKTLKFSDTVDLNGLGRLITTIGGTGFAISSNCQHKEVAAQYAEFTANPDMQAGFFTEFGGQPGHRKAWESTSANAVSDHYFTDTLPTLERAFLRPRYAGHMYFQDNAGAPIRDYLMHGGDVATLLALLNDLYLTSKEITL</sequence>
<dbReference type="PANTHER" id="PTHR43649">
    <property type="entry name" value="ARABINOSE-BINDING PROTEIN-RELATED"/>
    <property type="match status" value="1"/>
</dbReference>
<dbReference type="InterPro" id="IPR006059">
    <property type="entry name" value="SBP"/>
</dbReference>
<keyword evidence="4" id="KW-1185">Reference proteome</keyword>
<comment type="subcellular location">
    <subcellularLocation>
        <location evidence="1">Periplasm</location>
    </subcellularLocation>
</comment>
<evidence type="ECO:0000313" key="3">
    <source>
        <dbReference type="EMBL" id="MBM7036096.1"/>
    </source>
</evidence>
<dbReference type="Gene3D" id="3.40.190.10">
    <property type="entry name" value="Periplasmic binding protein-like II"/>
    <property type="match status" value="4"/>
</dbReference>
<evidence type="ECO:0000256" key="2">
    <source>
        <dbReference type="ARBA" id="ARBA00008520"/>
    </source>
</evidence>
<gene>
    <name evidence="3" type="ORF">JQC93_06695</name>
</gene>
<dbReference type="Proteomes" id="UP000809621">
    <property type="component" value="Unassembled WGS sequence"/>
</dbReference>
<reference evidence="3 4" key="1">
    <citation type="submission" date="2021-02" db="EMBL/GenBank/DDBJ databases">
        <authorList>
            <person name="Park J.-S."/>
        </authorList>
    </citation>
    <scope>NUCLEOTIDE SEQUENCE [LARGE SCALE GENOMIC DNA]</scope>
    <source>
        <strain evidence="3 4">188UL20-2</strain>
    </source>
</reference>
<protein>
    <submittedName>
        <fullName evidence="3">Extracellular solute-binding protein</fullName>
    </submittedName>
</protein>
<dbReference type="SUPFAM" id="SSF53850">
    <property type="entry name" value="Periplasmic binding protein-like II"/>
    <property type="match status" value="1"/>
</dbReference>
<dbReference type="RefSeq" id="WP_205157697.1">
    <property type="nucleotide sequence ID" value="NZ_JAFEUM010000002.1"/>
</dbReference>
<accession>A0ABS2HHE0</accession>
<evidence type="ECO:0000256" key="1">
    <source>
        <dbReference type="ARBA" id="ARBA00004418"/>
    </source>
</evidence>
<comment type="similarity">
    <text evidence="2">Belongs to the bacterial solute-binding protein 1 family.</text>
</comment>
<dbReference type="InterPro" id="IPR050490">
    <property type="entry name" value="Bact_solute-bd_prot1"/>
</dbReference>
<evidence type="ECO:0000313" key="4">
    <source>
        <dbReference type="Proteomes" id="UP000809621"/>
    </source>
</evidence>
<organism evidence="3 4">
    <name type="scientific">Vibrio ulleungensis</name>
    <dbReference type="NCBI Taxonomy" id="2807619"/>
    <lineage>
        <taxon>Bacteria</taxon>
        <taxon>Pseudomonadati</taxon>
        <taxon>Pseudomonadota</taxon>
        <taxon>Gammaproteobacteria</taxon>
        <taxon>Vibrionales</taxon>
        <taxon>Vibrionaceae</taxon>
        <taxon>Vibrio</taxon>
    </lineage>
</organism>
<dbReference type="EMBL" id="JAFEUM010000002">
    <property type="protein sequence ID" value="MBM7036096.1"/>
    <property type="molecule type" value="Genomic_DNA"/>
</dbReference>